<evidence type="ECO:0000256" key="2">
    <source>
        <dbReference type="PIRNR" id="PIRNR037514"/>
    </source>
</evidence>
<dbReference type="PIRSF" id="PIRSF037514">
    <property type="entry name" value="Rab_ger_ger_transf_A_fun"/>
    <property type="match status" value="1"/>
</dbReference>
<dbReference type="GO" id="GO:0005829">
    <property type="term" value="C:cytosol"/>
    <property type="evidence" value="ECO:0007669"/>
    <property type="project" value="TreeGrafter"/>
</dbReference>
<dbReference type="Gene3D" id="1.10.405.10">
    <property type="entry name" value="Guanine Nucleotide Dissociation Inhibitor, domain 1"/>
    <property type="match status" value="1"/>
</dbReference>
<dbReference type="PRINTS" id="PR00891">
    <property type="entry name" value="RABGDIREP"/>
</dbReference>
<organism evidence="3 4">
    <name type="scientific">Pleurostoma richardsiae</name>
    <dbReference type="NCBI Taxonomy" id="41990"/>
    <lineage>
        <taxon>Eukaryota</taxon>
        <taxon>Fungi</taxon>
        <taxon>Dikarya</taxon>
        <taxon>Ascomycota</taxon>
        <taxon>Pezizomycotina</taxon>
        <taxon>Sordariomycetes</taxon>
        <taxon>Sordariomycetidae</taxon>
        <taxon>Calosphaeriales</taxon>
        <taxon>Pleurostomataceae</taxon>
        <taxon>Pleurostoma</taxon>
    </lineage>
</organism>
<proteinExistence type="inferred from homology"/>
<protein>
    <recommendedName>
        <fullName evidence="2">Rab proteins geranylgeranyltransferase</fullName>
    </recommendedName>
</protein>
<evidence type="ECO:0000313" key="4">
    <source>
        <dbReference type="Proteomes" id="UP001174694"/>
    </source>
</evidence>
<dbReference type="SUPFAM" id="SSF51905">
    <property type="entry name" value="FAD/NAD(P)-binding domain"/>
    <property type="match status" value="1"/>
</dbReference>
<sequence>MESLSEETWDVVICGTGLQQSLLALALSRSDKKILHIDPNDYYGGPEAAFSLQEAEEWASKFASPDQGSSIFRSAAISRPSEPPAGGLSFPRAYSLSLSPQLIHSNSALLSQLVSSRAFRQLEFLAVGSFFILKPGSPDKPPALVRIPSTREDVFSSTELPARAKRSLMKFLKLVLAQQEDGDLQVQQQQQWQDYADRTLADFLREKMGLDAEVQAYITTLTLSLDGNISTKDGIAAISRHLRSMGMFGPGFAAVYPKFGGGSEIAQVACRAGAVGGAIYMLGTGIKELRPAAEGAEEIELELTNGVSVKTRMLVRGAEEESEPDAGQRVSRLIAVVGSPLPSLFESTMEGAPTPGAAVIALPPGSVEGEGGVPSKYPIHVIAHSSDAGECPTGQSVLYLSTLYTPEAKSLLDAGLSAFLASLGTDQTPPCLYQLYYEQAAGRSEPRIDGSIFQMPRPSVNLAFDDSTLEPVRKAWQMAFGAAAEEADAEYMVFTDREGVGDDDDVYE</sequence>
<dbReference type="EMBL" id="JANBVO010000003">
    <property type="protein sequence ID" value="KAJ9155565.1"/>
    <property type="molecule type" value="Genomic_DNA"/>
</dbReference>
<dbReference type="SUPFAM" id="SSF54373">
    <property type="entry name" value="FAD-linked reductases, C-terminal domain"/>
    <property type="match status" value="1"/>
</dbReference>
<comment type="similarity">
    <text evidence="1 2">Belongs to the Rab GDI family.</text>
</comment>
<dbReference type="Gene3D" id="3.50.50.60">
    <property type="entry name" value="FAD/NAD(P)-binding domain"/>
    <property type="match status" value="1"/>
</dbReference>
<dbReference type="GO" id="GO:0007264">
    <property type="term" value="P:small GTPase-mediated signal transduction"/>
    <property type="evidence" value="ECO:0007669"/>
    <property type="project" value="UniProtKB-UniRule"/>
</dbReference>
<dbReference type="Gene3D" id="3.30.519.10">
    <property type="entry name" value="Guanine Nucleotide Dissociation Inhibitor, domain 2"/>
    <property type="match status" value="1"/>
</dbReference>
<dbReference type="PANTHER" id="PTHR11787">
    <property type="entry name" value="RAB GDP-DISSOCIATION INHIBITOR"/>
    <property type="match status" value="1"/>
</dbReference>
<evidence type="ECO:0000256" key="1">
    <source>
        <dbReference type="ARBA" id="ARBA00005593"/>
    </source>
</evidence>
<dbReference type="InterPro" id="IPR017230">
    <property type="entry name" value="Mrs6"/>
</dbReference>
<dbReference type="InterPro" id="IPR036188">
    <property type="entry name" value="FAD/NAD-bd_sf"/>
</dbReference>
<dbReference type="AlphaFoldDB" id="A0AA38S3H3"/>
<dbReference type="Proteomes" id="UP001174694">
    <property type="component" value="Unassembled WGS sequence"/>
</dbReference>
<dbReference type="Pfam" id="PF00996">
    <property type="entry name" value="GDI"/>
    <property type="match status" value="1"/>
</dbReference>
<dbReference type="InterPro" id="IPR018203">
    <property type="entry name" value="GDP_dissociation_inhibitor"/>
</dbReference>
<accession>A0AA38S3H3</accession>
<dbReference type="GO" id="GO:0005634">
    <property type="term" value="C:nucleus"/>
    <property type="evidence" value="ECO:0007669"/>
    <property type="project" value="TreeGrafter"/>
</dbReference>
<evidence type="ECO:0000313" key="3">
    <source>
        <dbReference type="EMBL" id="KAJ9155565.1"/>
    </source>
</evidence>
<comment type="caution">
    <text evidence="3">The sequence shown here is derived from an EMBL/GenBank/DDBJ whole genome shotgun (WGS) entry which is preliminary data.</text>
</comment>
<name>A0AA38S3H3_9PEZI</name>
<dbReference type="GO" id="GO:0005968">
    <property type="term" value="C:Rab-protein geranylgeranyltransferase complex"/>
    <property type="evidence" value="ECO:0007669"/>
    <property type="project" value="TreeGrafter"/>
</dbReference>
<dbReference type="PANTHER" id="PTHR11787:SF4">
    <property type="entry name" value="CHM, RAB ESCORT PROTEIN 1"/>
    <property type="match status" value="1"/>
</dbReference>
<keyword evidence="4" id="KW-1185">Reference proteome</keyword>
<reference evidence="3" key="1">
    <citation type="submission" date="2022-07" db="EMBL/GenBank/DDBJ databases">
        <title>Fungi with potential for degradation of polypropylene.</title>
        <authorList>
            <person name="Gostincar C."/>
        </authorList>
    </citation>
    <scope>NUCLEOTIDE SEQUENCE</scope>
    <source>
        <strain evidence="3">EXF-13308</strain>
    </source>
</reference>
<dbReference type="GO" id="GO:0005092">
    <property type="term" value="F:GDP-dissociation inhibitor activity"/>
    <property type="evidence" value="ECO:0007669"/>
    <property type="project" value="UniProtKB-UniRule"/>
</dbReference>
<gene>
    <name evidence="3" type="ORF">NKR23_g1791</name>
</gene>
<dbReference type="GO" id="GO:0016192">
    <property type="term" value="P:vesicle-mediated transport"/>
    <property type="evidence" value="ECO:0007669"/>
    <property type="project" value="TreeGrafter"/>
</dbReference>